<feature type="chain" id="PRO_5024430844" evidence="1">
    <location>
        <begin position="24"/>
        <end position="328"/>
    </location>
</feature>
<protein>
    <submittedName>
        <fullName evidence="3">DUF1311 domain-containing protein</fullName>
    </submittedName>
</protein>
<evidence type="ECO:0000259" key="2">
    <source>
        <dbReference type="Pfam" id="PF07007"/>
    </source>
</evidence>
<dbReference type="AlphaFoldDB" id="A0A5M6ZGG4"/>
<keyword evidence="4" id="KW-1185">Reference proteome</keyword>
<comment type="caution">
    <text evidence="3">The sequence shown here is derived from an EMBL/GenBank/DDBJ whole genome shotgun (WGS) entry which is preliminary data.</text>
</comment>
<dbReference type="EMBL" id="VWOJ01000003">
    <property type="protein sequence ID" value="KAA5802208.1"/>
    <property type="molecule type" value="Genomic_DNA"/>
</dbReference>
<dbReference type="Gene3D" id="2.60.40.1880">
    <property type="entry name" value="Invasion associated locus B (IalB) protein"/>
    <property type="match status" value="1"/>
</dbReference>
<dbReference type="Gene3D" id="1.20.1270.180">
    <property type="match status" value="1"/>
</dbReference>
<evidence type="ECO:0000313" key="3">
    <source>
        <dbReference type="EMBL" id="KAA5802208.1"/>
    </source>
</evidence>
<sequence>MSVSAIVRVIAVAAVFVAAPAIADNARWSPSTPLWGGYYAATPLDECRRTAGGELELRACLSRLLLEAESHYDIAFNRLDAMVSGREDQFRRAGEAEALRFARETWRSYLDFQCDFEGAMLGQTFAERNLQATSCRVALLRSQRARLTELAAQIDSGFVYPGTPGAPGAGDSEACEGPFCAVESETFQQWTARCRRGGLCGAFTTAGGADREDHRLELRARPTGRGYDIVFTSTAHPVDGARAISVRVDGRNPVVFRPQTHYAADASGAFVLSDADSTARLVDAMRRGGRLTVQYVDARGQDRMATFSLMGVTRSLEWIEVRVIRPRY</sequence>
<keyword evidence="1" id="KW-0732">Signal</keyword>
<reference evidence="3 4" key="1">
    <citation type="submission" date="2019-09" db="EMBL/GenBank/DDBJ databases">
        <authorList>
            <person name="Kevbrin V."/>
            <person name="Grouzdev D.S."/>
        </authorList>
    </citation>
    <scope>NUCLEOTIDE SEQUENCE [LARGE SCALE GENOMIC DNA]</scope>
    <source>
        <strain evidence="3 4">G-192</strain>
    </source>
</reference>
<gene>
    <name evidence="3" type="ORF">F1654_10230</name>
</gene>
<evidence type="ECO:0000313" key="4">
    <source>
        <dbReference type="Proteomes" id="UP000325122"/>
    </source>
</evidence>
<accession>A0A5M6ZGG4</accession>
<dbReference type="RefSeq" id="WP_150023459.1">
    <property type="nucleotide sequence ID" value="NZ_VWOJ01000003.1"/>
</dbReference>
<dbReference type="InterPro" id="IPR009739">
    <property type="entry name" value="LprI-like_N"/>
</dbReference>
<name>A0A5M6ZGG4_9PROT</name>
<dbReference type="Proteomes" id="UP000325122">
    <property type="component" value="Unassembled WGS sequence"/>
</dbReference>
<organism evidence="3 4">
    <name type="scientific">Alkalicaulis satelles</name>
    <dbReference type="NCBI Taxonomy" id="2609175"/>
    <lineage>
        <taxon>Bacteria</taxon>
        <taxon>Pseudomonadati</taxon>
        <taxon>Pseudomonadota</taxon>
        <taxon>Alphaproteobacteria</taxon>
        <taxon>Maricaulales</taxon>
        <taxon>Maricaulaceae</taxon>
        <taxon>Alkalicaulis</taxon>
    </lineage>
</organism>
<feature type="signal peptide" evidence="1">
    <location>
        <begin position="1"/>
        <end position="23"/>
    </location>
</feature>
<evidence type="ECO:0000256" key="1">
    <source>
        <dbReference type="SAM" id="SignalP"/>
    </source>
</evidence>
<dbReference type="InterPro" id="IPR038696">
    <property type="entry name" value="IalB_sf"/>
</dbReference>
<feature type="domain" description="Lysozyme inhibitor LprI-like N-terminal" evidence="2">
    <location>
        <begin position="47"/>
        <end position="143"/>
    </location>
</feature>
<dbReference type="Pfam" id="PF07007">
    <property type="entry name" value="LprI"/>
    <property type="match status" value="1"/>
</dbReference>
<proteinExistence type="predicted"/>